<evidence type="ECO:0000256" key="2">
    <source>
        <dbReference type="ARBA" id="ARBA00022723"/>
    </source>
</evidence>
<dbReference type="CDD" id="cd16277">
    <property type="entry name" value="metallo-hydrolase-like_MBL-fold"/>
    <property type="match status" value="1"/>
</dbReference>
<organism evidence="6 7">
    <name type="scientific">Enhydrobacter aerosaccus</name>
    <dbReference type="NCBI Taxonomy" id="225324"/>
    <lineage>
        <taxon>Bacteria</taxon>
        <taxon>Pseudomonadati</taxon>
        <taxon>Pseudomonadota</taxon>
        <taxon>Alphaproteobacteria</taxon>
        <taxon>Hyphomicrobiales</taxon>
        <taxon>Enhydrobacter</taxon>
    </lineage>
</organism>
<comment type="similarity">
    <text evidence="1">Belongs to the metallo-beta-lactamase superfamily.</text>
</comment>
<keyword evidence="7" id="KW-1185">Reference proteome</keyword>
<reference evidence="7" key="1">
    <citation type="submission" date="2017-02" db="EMBL/GenBank/DDBJ databases">
        <authorList>
            <person name="Varghese N."/>
            <person name="Submissions S."/>
        </authorList>
    </citation>
    <scope>NUCLEOTIDE SEQUENCE [LARGE SCALE GENOMIC DNA]</scope>
    <source>
        <strain evidence="7">ATCC 27094</strain>
    </source>
</reference>
<dbReference type="InterPro" id="IPR051013">
    <property type="entry name" value="MBL_superfamily_lactonases"/>
</dbReference>
<evidence type="ECO:0000313" key="7">
    <source>
        <dbReference type="Proteomes" id="UP000190092"/>
    </source>
</evidence>
<dbReference type="EMBL" id="FUWJ01000006">
    <property type="protein sequence ID" value="SKA21096.1"/>
    <property type="molecule type" value="Genomic_DNA"/>
</dbReference>
<evidence type="ECO:0000256" key="3">
    <source>
        <dbReference type="ARBA" id="ARBA00022801"/>
    </source>
</evidence>
<feature type="domain" description="Metallo-beta-lactamase" evidence="5">
    <location>
        <begin position="58"/>
        <end position="271"/>
    </location>
</feature>
<keyword evidence="4" id="KW-0862">Zinc</keyword>
<dbReference type="OrthoDB" id="9773738at2"/>
<evidence type="ECO:0000256" key="1">
    <source>
        <dbReference type="ARBA" id="ARBA00007749"/>
    </source>
</evidence>
<dbReference type="RefSeq" id="WP_085935873.1">
    <property type="nucleotide sequence ID" value="NZ_FUWJ01000006.1"/>
</dbReference>
<gene>
    <name evidence="6" type="ORF">SAMN02745126_04190</name>
</gene>
<dbReference type="SUPFAM" id="SSF56281">
    <property type="entry name" value="Metallo-hydrolase/oxidoreductase"/>
    <property type="match status" value="1"/>
</dbReference>
<evidence type="ECO:0000256" key="4">
    <source>
        <dbReference type="ARBA" id="ARBA00022833"/>
    </source>
</evidence>
<keyword evidence="3" id="KW-0378">Hydrolase</keyword>
<dbReference type="SMART" id="SM00849">
    <property type="entry name" value="Lactamase_B"/>
    <property type="match status" value="1"/>
</dbReference>
<name>A0A1T4RZ04_9HYPH</name>
<dbReference type="GO" id="GO:0016787">
    <property type="term" value="F:hydrolase activity"/>
    <property type="evidence" value="ECO:0007669"/>
    <property type="project" value="UniProtKB-KW"/>
</dbReference>
<dbReference type="Gene3D" id="3.60.15.10">
    <property type="entry name" value="Ribonuclease Z/Hydroxyacylglutathione hydrolase-like"/>
    <property type="match status" value="1"/>
</dbReference>
<dbReference type="AlphaFoldDB" id="A0A1T4RZ04"/>
<keyword evidence="2" id="KW-0479">Metal-binding</keyword>
<dbReference type="STRING" id="225324.SAMN02745126_04190"/>
<dbReference type="GO" id="GO:0046872">
    <property type="term" value="F:metal ion binding"/>
    <property type="evidence" value="ECO:0007669"/>
    <property type="project" value="UniProtKB-KW"/>
</dbReference>
<evidence type="ECO:0000313" key="6">
    <source>
        <dbReference type="EMBL" id="SKA21096.1"/>
    </source>
</evidence>
<sequence length="301" mass="33992">MQDRQIGDVRVTRIEEQMGPGFPARDFFPEFEADAFAAQQHWLAPSYYQPESGRLVTSIHSWLVRTGTYTILIDACSGNHKPRPGMPRFDMLNTAYLDRLREAGVQPEEIDFVMCTHLHVDHVGWNTRQESGKWVPTFPNAKYVMSRTDHDHWAALAKKPDTETYQINTYNDSVLPIVEAKKAEFVSGEHGMCGCCILKPAPGHTPGQIRIDLESRGKCAIFAGDALHNPVQVPLWKWNSRFCEDRDLARQTRHTLLADCAEQGGLLMPAHFAPPHAAYVKATGDSFELDWDYDNARGRVG</sequence>
<dbReference type="Pfam" id="PF00753">
    <property type="entry name" value="Lactamase_B"/>
    <property type="match status" value="1"/>
</dbReference>
<dbReference type="PANTHER" id="PTHR42978:SF6">
    <property type="entry name" value="QUORUM-QUENCHING LACTONASE YTNP-RELATED"/>
    <property type="match status" value="1"/>
</dbReference>
<dbReference type="InterPro" id="IPR001279">
    <property type="entry name" value="Metallo-B-lactamas"/>
</dbReference>
<dbReference type="Proteomes" id="UP000190092">
    <property type="component" value="Unassembled WGS sequence"/>
</dbReference>
<protein>
    <submittedName>
        <fullName evidence="6">Glyoxylase, beta-lactamase superfamily II</fullName>
    </submittedName>
</protein>
<proteinExistence type="inferred from homology"/>
<dbReference type="PANTHER" id="PTHR42978">
    <property type="entry name" value="QUORUM-QUENCHING LACTONASE YTNP-RELATED-RELATED"/>
    <property type="match status" value="1"/>
</dbReference>
<evidence type="ECO:0000259" key="5">
    <source>
        <dbReference type="SMART" id="SM00849"/>
    </source>
</evidence>
<accession>A0A1T4RZ04</accession>
<dbReference type="InterPro" id="IPR036866">
    <property type="entry name" value="RibonucZ/Hydroxyglut_hydro"/>
</dbReference>